<evidence type="ECO:0000256" key="1">
    <source>
        <dbReference type="SAM" id="Phobius"/>
    </source>
</evidence>
<protein>
    <submittedName>
        <fullName evidence="2">Putative lysogenic conversion protein</fullName>
    </submittedName>
</protein>
<reference evidence="2" key="1">
    <citation type="journal article" date="2004" name="Mol. Biol. Evol.">
        <title>Site-specific recombination links the evolution of P2-like coliphages and pathogenic enterobacteria.</title>
        <authorList>
            <person name="Nilsson A.S."/>
            <person name="Karlsson J.L."/>
            <person name="Haggard-Ljungquist E."/>
        </authorList>
    </citation>
    <scope>NUCLEOTIDE SEQUENCE</scope>
</reference>
<keyword evidence="1" id="KW-0812">Transmembrane</keyword>
<feature type="transmembrane region" description="Helical" evidence="1">
    <location>
        <begin position="25"/>
        <end position="45"/>
    </location>
</feature>
<feature type="transmembrane region" description="Helical" evidence="1">
    <location>
        <begin position="61"/>
        <end position="82"/>
    </location>
</feature>
<dbReference type="EMBL" id="AJ512679">
    <property type="protein sequence ID" value="CAD54899.1"/>
    <property type="molecule type" value="Genomic_DNA"/>
</dbReference>
<keyword evidence="1" id="KW-0472">Membrane</keyword>
<accession>Q858S6</accession>
<organism evidence="2">
    <name type="scientific">Enterobacteria phage P2-EC45</name>
    <dbReference type="NCBI Taxonomy" id="211905"/>
    <lineage>
        <taxon>Viruses</taxon>
        <taxon>Duplodnaviria</taxon>
        <taxon>Heunggongvirae</taxon>
        <taxon>Uroviricota</taxon>
        <taxon>Caudoviricetes</taxon>
        <taxon>Peduoviridae</taxon>
        <taxon>Peduovirus</taxon>
        <taxon>Peduovirus P2</taxon>
    </lineage>
</organism>
<proteinExistence type="predicted"/>
<name>Q858S6_9CAUD</name>
<sequence length="170" mass="19581">MLSKKEKTDKTETNSDKKIGVKDKVNWLLCGTILIMIASFCLYLYKFHSPLSNNHTKWGEFGSYFGGVTGPLVSVMAFIGLLKSISLTKKQFEIQSQESTFFNLLTFHTSKVTKIYSETYGETDAFKYLCAKYNEVYESRCIAIALDGIARNQQNLPEYTYYNFIRYFLP</sequence>
<keyword evidence="1" id="KW-1133">Transmembrane helix</keyword>
<evidence type="ECO:0000313" key="2">
    <source>
        <dbReference type="EMBL" id="CAD54899.1"/>
    </source>
</evidence>